<evidence type="ECO:0000256" key="4">
    <source>
        <dbReference type="ARBA" id="ARBA00022655"/>
    </source>
</evidence>
<dbReference type="SUPFAM" id="SSF52374">
    <property type="entry name" value="Nucleotidylyl transferase"/>
    <property type="match status" value="1"/>
</dbReference>
<comment type="function">
    <text evidence="8">Catalyzes the condensation of pantoate with beta-alanine in an ATP-dependent reaction via a pantoyl-adenylate intermediate.</text>
</comment>
<dbReference type="FunFam" id="3.30.1300.10:FF:000001">
    <property type="entry name" value="Pantothenate synthetase"/>
    <property type="match status" value="1"/>
</dbReference>
<dbReference type="Proteomes" id="UP000250928">
    <property type="component" value="Unassembled WGS sequence"/>
</dbReference>
<dbReference type="InterPro" id="IPR003721">
    <property type="entry name" value="Pantoate_ligase"/>
</dbReference>
<dbReference type="HAMAP" id="MF_00158">
    <property type="entry name" value="PanC"/>
    <property type="match status" value="1"/>
</dbReference>
<dbReference type="GO" id="GO:0004592">
    <property type="term" value="F:pantoate-beta-alanine ligase activity"/>
    <property type="evidence" value="ECO:0007669"/>
    <property type="project" value="UniProtKB-UniRule"/>
</dbReference>
<dbReference type="EC" id="6.3.2.1" evidence="8"/>
<keyword evidence="4 8" id="KW-0566">Pantothenate biosynthesis</keyword>
<dbReference type="InterPro" id="IPR004821">
    <property type="entry name" value="Cyt_trans-like"/>
</dbReference>
<feature type="binding site" evidence="8">
    <location>
        <position position="155"/>
    </location>
    <ligand>
        <name>(R)-pantoate</name>
        <dbReference type="ChEBI" id="CHEBI:15980"/>
    </ligand>
</feature>
<dbReference type="Pfam" id="PF02569">
    <property type="entry name" value="Pantoate_ligase"/>
    <property type="match status" value="1"/>
</dbReference>
<dbReference type="PANTHER" id="PTHR21299:SF1">
    <property type="entry name" value="PANTOATE--BETA-ALANINE LIGASE"/>
    <property type="match status" value="1"/>
</dbReference>
<feature type="binding site" evidence="8">
    <location>
        <begin position="30"/>
        <end position="37"/>
    </location>
    <ligand>
        <name>ATP</name>
        <dbReference type="ChEBI" id="CHEBI:30616"/>
    </ligand>
</feature>
<feature type="binding site" evidence="8">
    <location>
        <position position="61"/>
    </location>
    <ligand>
        <name>beta-alanine</name>
        <dbReference type="ChEBI" id="CHEBI:57966"/>
    </ligand>
</feature>
<keyword evidence="5 8" id="KW-0547">Nucleotide-binding</keyword>
<feature type="binding site" evidence="8">
    <location>
        <begin position="149"/>
        <end position="152"/>
    </location>
    <ligand>
        <name>ATP</name>
        <dbReference type="ChEBI" id="CHEBI:30616"/>
    </ligand>
</feature>
<reference evidence="9 10" key="1">
    <citation type="submission" date="2018-01" db="EMBL/GenBank/DDBJ databases">
        <title>Novel co-symbiosis in the lucinid bivalve Phacoides pectinatus.</title>
        <authorList>
            <person name="Lim S.J."/>
            <person name="Davis B.G."/>
            <person name="Gill D.E."/>
            <person name="Engel A.S."/>
            <person name="Anderson L.C."/>
            <person name="Campbell B.J."/>
        </authorList>
    </citation>
    <scope>NUCLEOTIDE SEQUENCE [LARGE SCALE GENOMIC DNA]</scope>
    <source>
        <strain evidence="9">N3_P5</strain>
    </source>
</reference>
<comment type="subunit">
    <text evidence="8">Homodimer.</text>
</comment>
<comment type="miscellaneous">
    <text evidence="8">The reaction proceeds by a bi uni uni bi ping pong mechanism.</text>
</comment>
<dbReference type="Gene3D" id="3.40.50.620">
    <property type="entry name" value="HUPs"/>
    <property type="match status" value="1"/>
</dbReference>
<feature type="binding site" evidence="8">
    <location>
        <position position="178"/>
    </location>
    <ligand>
        <name>ATP</name>
        <dbReference type="ChEBI" id="CHEBI:30616"/>
    </ligand>
</feature>
<accession>A0A657PZB1</accession>
<gene>
    <name evidence="8" type="primary">panC</name>
    <name evidence="9" type="ORF">C3L24_07190</name>
</gene>
<protein>
    <recommendedName>
        <fullName evidence="8">Pantothenate synthetase</fullName>
        <shortName evidence="8">PS</shortName>
        <ecNumber evidence="8">6.3.2.1</ecNumber>
    </recommendedName>
    <alternativeName>
        <fullName evidence="8">Pantoate--beta-alanine ligase</fullName>
    </alternativeName>
    <alternativeName>
        <fullName evidence="8">Pantoate-activating enzyme</fullName>
    </alternativeName>
</protein>
<feature type="binding site" evidence="8">
    <location>
        <position position="61"/>
    </location>
    <ligand>
        <name>(R)-pantoate</name>
        <dbReference type="ChEBI" id="CHEBI:15980"/>
    </ligand>
</feature>
<evidence type="ECO:0000256" key="2">
    <source>
        <dbReference type="ARBA" id="ARBA00009256"/>
    </source>
</evidence>
<evidence type="ECO:0000256" key="1">
    <source>
        <dbReference type="ARBA" id="ARBA00004990"/>
    </source>
</evidence>
<evidence type="ECO:0000256" key="5">
    <source>
        <dbReference type="ARBA" id="ARBA00022741"/>
    </source>
</evidence>
<dbReference type="InterPro" id="IPR042176">
    <property type="entry name" value="Pantoate_ligase_C"/>
</dbReference>
<evidence type="ECO:0000256" key="3">
    <source>
        <dbReference type="ARBA" id="ARBA00022598"/>
    </source>
</evidence>
<keyword evidence="8" id="KW-0963">Cytoplasm</keyword>
<evidence type="ECO:0000256" key="7">
    <source>
        <dbReference type="ARBA" id="ARBA00048258"/>
    </source>
</evidence>
<dbReference type="InterPro" id="IPR014729">
    <property type="entry name" value="Rossmann-like_a/b/a_fold"/>
</dbReference>
<dbReference type="AlphaFoldDB" id="A0A657PZB1"/>
<keyword evidence="6 8" id="KW-0067">ATP-binding</keyword>
<sequence>MIVVSAVDALREQVAQWRSAGERVAFVPTMGNLHDGHLALVRQARELADRVVVSIFVNPLQFGEGEDFETYPRTLDEDVERLIEAKADLLFTPAVETLYPRPRQLQTRVEVPLISDMLCGASRPGHFAGVATVVCKLFNLVQADVAVFGEKDFQQLMVIRRMVEDLCLPVEIEGLATVRDEDGLAMSSRNGYLTKSERATAPALYRTLQLIAVALSTGDRAYRELEASARSELERVGFTPDYFQIRRAEDLAEPTRGDRELVILAAARLGGTRLIDNLRVDLD</sequence>
<dbReference type="EMBL" id="PQCO01000191">
    <property type="protein sequence ID" value="PUE01896.1"/>
    <property type="molecule type" value="Genomic_DNA"/>
</dbReference>
<keyword evidence="3 8" id="KW-0436">Ligase</keyword>
<comment type="similarity">
    <text evidence="2 8">Belongs to the pantothenate synthetase family.</text>
</comment>
<dbReference type="GO" id="GO:0005524">
    <property type="term" value="F:ATP binding"/>
    <property type="evidence" value="ECO:0007669"/>
    <property type="project" value="UniProtKB-KW"/>
</dbReference>
<dbReference type="UniPathway" id="UPA00028">
    <property type="reaction ID" value="UER00005"/>
</dbReference>
<name>A0A657PZB1_9GAMM</name>
<organism evidence="9 10">
    <name type="scientific">Candidatus Sedimenticola endophacoides</name>
    <dbReference type="NCBI Taxonomy" id="2548426"/>
    <lineage>
        <taxon>Bacteria</taxon>
        <taxon>Pseudomonadati</taxon>
        <taxon>Pseudomonadota</taxon>
        <taxon>Gammaproteobacteria</taxon>
        <taxon>Chromatiales</taxon>
        <taxon>Sedimenticolaceae</taxon>
        <taxon>Sedimenticola</taxon>
    </lineage>
</organism>
<evidence type="ECO:0000313" key="9">
    <source>
        <dbReference type="EMBL" id="PUE01896.1"/>
    </source>
</evidence>
<feature type="active site" description="Proton donor" evidence="8">
    <location>
        <position position="37"/>
    </location>
</feature>
<evidence type="ECO:0000256" key="8">
    <source>
        <dbReference type="HAMAP-Rule" id="MF_00158"/>
    </source>
</evidence>
<dbReference type="NCBIfam" id="TIGR00125">
    <property type="entry name" value="cyt_tran_rel"/>
    <property type="match status" value="1"/>
</dbReference>
<dbReference type="CDD" id="cd00560">
    <property type="entry name" value="PanC"/>
    <property type="match status" value="1"/>
</dbReference>
<comment type="caution">
    <text evidence="9">The sequence shown here is derived from an EMBL/GenBank/DDBJ whole genome shotgun (WGS) entry which is preliminary data.</text>
</comment>
<dbReference type="FunFam" id="3.40.50.620:FF:000013">
    <property type="entry name" value="Pantothenate synthetase"/>
    <property type="match status" value="1"/>
</dbReference>
<comment type="pathway">
    <text evidence="1 8">Cofactor biosynthesis; (R)-pantothenate biosynthesis; (R)-pantothenate from (R)-pantoate and beta-alanine: step 1/1.</text>
</comment>
<dbReference type="GO" id="GO:0015940">
    <property type="term" value="P:pantothenate biosynthetic process"/>
    <property type="evidence" value="ECO:0007669"/>
    <property type="project" value="UniProtKB-UniRule"/>
</dbReference>
<dbReference type="PANTHER" id="PTHR21299">
    <property type="entry name" value="CYTIDYLATE KINASE/PANTOATE-BETA-ALANINE LIGASE"/>
    <property type="match status" value="1"/>
</dbReference>
<feature type="binding site" evidence="8">
    <location>
        <begin position="186"/>
        <end position="189"/>
    </location>
    <ligand>
        <name>ATP</name>
        <dbReference type="ChEBI" id="CHEBI:30616"/>
    </ligand>
</feature>
<dbReference type="GO" id="GO:0005829">
    <property type="term" value="C:cytosol"/>
    <property type="evidence" value="ECO:0007669"/>
    <property type="project" value="TreeGrafter"/>
</dbReference>
<dbReference type="Gene3D" id="3.30.1300.10">
    <property type="entry name" value="Pantoate-beta-alanine ligase, C-terminal domain"/>
    <property type="match status" value="1"/>
</dbReference>
<proteinExistence type="inferred from homology"/>
<evidence type="ECO:0000256" key="6">
    <source>
        <dbReference type="ARBA" id="ARBA00022840"/>
    </source>
</evidence>
<dbReference type="NCBIfam" id="TIGR00018">
    <property type="entry name" value="panC"/>
    <property type="match status" value="1"/>
</dbReference>
<comment type="subcellular location">
    <subcellularLocation>
        <location evidence="8">Cytoplasm</location>
    </subcellularLocation>
</comment>
<comment type="catalytic activity">
    <reaction evidence="7 8">
        <text>(R)-pantoate + beta-alanine + ATP = (R)-pantothenate + AMP + diphosphate + H(+)</text>
        <dbReference type="Rhea" id="RHEA:10912"/>
        <dbReference type="ChEBI" id="CHEBI:15378"/>
        <dbReference type="ChEBI" id="CHEBI:15980"/>
        <dbReference type="ChEBI" id="CHEBI:29032"/>
        <dbReference type="ChEBI" id="CHEBI:30616"/>
        <dbReference type="ChEBI" id="CHEBI:33019"/>
        <dbReference type="ChEBI" id="CHEBI:57966"/>
        <dbReference type="ChEBI" id="CHEBI:456215"/>
        <dbReference type="EC" id="6.3.2.1"/>
    </reaction>
</comment>
<evidence type="ECO:0000313" key="10">
    <source>
        <dbReference type="Proteomes" id="UP000250928"/>
    </source>
</evidence>